<dbReference type="PANTHER" id="PTHR19862:SF14">
    <property type="entry name" value="WD REPEAT-CONTAINING PROTEIN 48"/>
    <property type="match status" value="1"/>
</dbReference>
<dbReference type="PANTHER" id="PTHR19862">
    <property type="entry name" value="WD REPEAT-CONTAINING PROTEIN 48"/>
    <property type="match status" value="1"/>
</dbReference>
<organism evidence="1">
    <name type="scientific">Zea mays</name>
    <name type="common">Maize</name>
    <dbReference type="NCBI Taxonomy" id="4577"/>
    <lineage>
        <taxon>Eukaryota</taxon>
        <taxon>Viridiplantae</taxon>
        <taxon>Streptophyta</taxon>
        <taxon>Embryophyta</taxon>
        <taxon>Tracheophyta</taxon>
        <taxon>Spermatophyta</taxon>
        <taxon>Magnoliopsida</taxon>
        <taxon>Liliopsida</taxon>
        <taxon>Poales</taxon>
        <taxon>Poaceae</taxon>
        <taxon>PACMAD clade</taxon>
        <taxon>Panicoideae</taxon>
        <taxon>Andropogonodae</taxon>
        <taxon>Andropogoneae</taxon>
        <taxon>Tripsacinae</taxon>
        <taxon>Zea</taxon>
    </lineage>
</organism>
<dbReference type="AlphaFoldDB" id="A0A1D6MZL5"/>
<dbReference type="PROSITE" id="PS50082">
    <property type="entry name" value="WD_REPEATS_2"/>
    <property type="match status" value="1"/>
</dbReference>
<name>A0A1D6MZL5_MAIZE</name>
<gene>
    <name evidence="1" type="ORF">ZEAMMB73_Zm00001d041911</name>
</gene>
<dbReference type="Gene3D" id="2.130.10.10">
    <property type="entry name" value="YVTN repeat-like/Quinoprotein amine dehydrogenase"/>
    <property type="match status" value="1"/>
</dbReference>
<dbReference type="SMART" id="SM00320">
    <property type="entry name" value="WD40"/>
    <property type="match status" value="2"/>
</dbReference>
<reference evidence="1" key="1">
    <citation type="submission" date="2015-12" db="EMBL/GenBank/DDBJ databases">
        <title>Update maize B73 reference genome by single molecule sequencing technologies.</title>
        <authorList>
            <consortium name="Maize Genome Sequencing Project"/>
            <person name="Ware D."/>
        </authorList>
    </citation>
    <scope>NUCLEOTIDE SEQUENCE [LARGE SCALE GENOMIC DNA]</scope>
    <source>
        <tissue evidence="1">Seedling</tissue>
    </source>
</reference>
<dbReference type="InterPro" id="IPR015943">
    <property type="entry name" value="WD40/YVTN_repeat-like_dom_sf"/>
</dbReference>
<dbReference type="EMBL" id="CM007649">
    <property type="protein sequence ID" value="ONM34033.1"/>
    <property type="molecule type" value="Genomic_DNA"/>
</dbReference>
<protein>
    <submittedName>
        <fullName evidence="1">Transducin/WD40 repeat-like superfamily protein</fullName>
    </submittedName>
</protein>
<dbReference type="InterPro" id="IPR051246">
    <property type="entry name" value="WDR48"/>
</dbReference>
<dbReference type="Pfam" id="PF00400">
    <property type="entry name" value="WD40"/>
    <property type="match status" value="2"/>
</dbReference>
<dbReference type="SUPFAM" id="SSF50978">
    <property type="entry name" value="WD40 repeat-like"/>
    <property type="match status" value="1"/>
</dbReference>
<proteinExistence type="predicted"/>
<evidence type="ECO:0000313" key="1">
    <source>
        <dbReference type="EMBL" id="ONM34033.1"/>
    </source>
</evidence>
<accession>A0A1D6MZL5</accession>
<sequence>MLTVVIPRHLCFLAVYHDSTQLAWVLGCKSCQFSSNHLLIVFNNVFRYCLSGSSDSMIRLWDLGQQRCVHSYAVHTDSVWALATTHSFGHVYSGGRDQSVYLTDLSTRESVLLCTNECPILQLSLQDDTIWVATTDSSVYGWPAEGLTPQKVFQKGGSFLAGNLSFSRARASLEGSAPVSMMAIFFCQIIFLF</sequence>
<dbReference type="InterPro" id="IPR036322">
    <property type="entry name" value="WD40_repeat_dom_sf"/>
</dbReference>
<dbReference type="InterPro" id="IPR001680">
    <property type="entry name" value="WD40_rpt"/>
</dbReference>